<dbReference type="EMBL" id="JAKNJB010000006">
    <property type="protein sequence ID" value="MCG4526359.1"/>
    <property type="molecule type" value="Genomic_DNA"/>
</dbReference>
<sequence length="207" mass="24109">MKALSIITAARLADREGGYIPGVRSYFKLMDLHAGNYWSTVDYMRWIDVHQAAFHERLRRRDEHPAAFYPAFYRWLNDRYYGDCYIVYTPSSDQYRAPLSALKKWGLAVDDRMYHPSWGGPLRPGAKVETAAQYARYQQNVLPGDVIVLRQGHKRTAWFLDNSGWVKLKGFDRSRWGDNEPPVEDEPDEPVMENKQNKEENCNVKCG</sequence>
<organism evidence="2 3">
    <name type="scientific">Intestinimonas massiliensis</name>
    <name type="common">ex Afouda et al. 2020</name>
    <dbReference type="NCBI Taxonomy" id="1673721"/>
    <lineage>
        <taxon>Bacteria</taxon>
        <taxon>Bacillati</taxon>
        <taxon>Bacillota</taxon>
        <taxon>Clostridia</taxon>
        <taxon>Eubacteriales</taxon>
        <taxon>Intestinimonas</taxon>
    </lineage>
</organism>
<feature type="region of interest" description="Disordered" evidence="1">
    <location>
        <begin position="174"/>
        <end position="207"/>
    </location>
</feature>
<evidence type="ECO:0000313" key="3">
    <source>
        <dbReference type="Proteomes" id="UP001200313"/>
    </source>
</evidence>
<gene>
    <name evidence="2" type="ORF">L0P79_04620</name>
</gene>
<evidence type="ECO:0000313" key="2">
    <source>
        <dbReference type="EMBL" id="MCG4526359.1"/>
    </source>
</evidence>
<accession>A0ABS9M6E2</accession>
<feature type="compositionally biased region" description="Acidic residues" evidence="1">
    <location>
        <begin position="181"/>
        <end position="191"/>
    </location>
</feature>
<name>A0ABS9M6E2_9FIRM</name>
<protein>
    <submittedName>
        <fullName evidence="2">Uncharacterized protein</fullName>
    </submittedName>
</protein>
<comment type="caution">
    <text evidence="2">The sequence shown here is derived from an EMBL/GenBank/DDBJ whole genome shotgun (WGS) entry which is preliminary data.</text>
</comment>
<feature type="compositionally biased region" description="Basic and acidic residues" evidence="1">
    <location>
        <begin position="195"/>
        <end position="207"/>
    </location>
</feature>
<evidence type="ECO:0000256" key="1">
    <source>
        <dbReference type="SAM" id="MobiDB-lite"/>
    </source>
</evidence>
<proteinExistence type="predicted"/>
<reference evidence="2 3" key="1">
    <citation type="submission" date="2022-01" db="EMBL/GenBank/DDBJ databases">
        <title>Collection of gut derived symbiotic bacterial strains cultured from healthy donors.</title>
        <authorList>
            <person name="Lin H."/>
            <person name="Kohout C."/>
            <person name="Waligurski E."/>
            <person name="Pamer E.G."/>
        </authorList>
    </citation>
    <scope>NUCLEOTIDE SEQUENCE [LARGE SCALE GENOMIC DNA]</scope>
    <source>
        <strain evidence="2 3">DFI.3.7</strain>
    </source>
</reference>
<dbReference type="RefSeq" id="WP_238073381.1">
    <property type="nucleotide sequence ID" value="NZ_JAKNJB010000006.1"/>
</dbReference>
<dbReference type="Proteomes" id="UP001200313">
    <property type="component" value="Unassembled WGS sequence"/>
</dbReference>
<keyword evidence="3" id="KW-1185">Reference proteome</keyword>